<dbReference type="EMBL" id="JAOPKC010000001">
    <property type="protein sequence ID" value="MCU4716856.1"/>
    <property type="molecule type" value="Genomic_DNA"/>
</dbReference>
<gene>
    <name evidence="3" type="ORF">OB914_00920</name>
    <name evidence="2" type="ORF">OB916_02100</name>
</gene>
<feature type="transmembrane region" description="Helical" evidence="1">
    <location>
        <begin position="135"/>
        <end position="153"/>
    </location>
</feature>
<dbReference type="Pfam" id="PF11667">
    <property type="entry name" value="DUF3267"/>
    <property type="match status" value="1"/>
</dbReference>
<keyword evidence="1" id="KW-1133">Transmembrane helix</keyword>
<evidence type="ECO:0000313" key="4">
    <source>
        <dbReference type="Proteomes" id="UP001208186"/>
    </source>
</evidence>
<accession>A0AAE3IBK1</accession>
<dbReference type="RefSeq" id="WP_315907617.1">
    <property type="nucleotide sequence ID" value="NZ_JAOPKC010000001.1"/>
</dbReference>
<keyword evidence="1" id="KW-0812">Transmembrane</keyword>
<reference evidence="3" key="1">
    <citation type="submission" date="2023-02" db="EMBL/GenBank/DDBJ databases">
        <title>Enrichment on poylsaccharides allowed isolation of novel metabolic and taxonomic groups of Haloarchaea.</title>
        <authorList>
            <person name="Sorokin D.Y."/>
            <person name="Elcheninov A.G."/>
            <person name="Khizhniak T.V."/>
            <person name="Kolganova T.V."/>
            <person name="Kublanov I.V."/>
        </authorList>
    </citation>
    <scope>NUCLEOTIDE SEQUENCE</scope>
    <source>
        <strain evidence="2 4">HArc-curdl5-1</strain>
        <strain evidence="3">HArc-curdl7</strain>
    </source>
</reference>
<keyword evidence="1" id="KW-0472">Membrane</keyword>
<dbReference type="InterPro" id="IPR021683">
    <property type="entry name" value="DUF3267"/>
</dbReference>
<organism evidence="3 5">
    <name type="scientific">Halapricum hydrolyticum</name>
    <dbReference type="NCBI Taxonomy" id="2979991"/>
    <lineage>
        <taxon>Archaea</taxon>
        <taxon>Methanobacteriati</taxon>
        <taxon>Methanobacteriota</taxon>
        <taxon>Stenosarchaea group</taxon>
        <taxon>Halobacteria</taxon>
        <taxon>Halobacteriales</taxon>
        <taxon>Haloarculaceae</taxon>
        <taxon>Halapricum</taxon>
    </lineage>
</organism>
<comment type="caution">
    <text evidence="3">The sequence shown here is derived from an EMBL/GenBank/DDBJ whole genome shotgun (WGS) entry which is preliminary data.</text>
</comment>
<dbReference type="AlphaFoldDB" id="A0AAE3IBK1"/>
<sequence length="214" mass="22815">MSEHWPPDGYSNPKRYEVDDRYTILIAVAVTPPVLAITAPELEGVVPTLISFIQAFGQTTGIANYPLLYLATALFVVVGWVAISGASIVAIHEAIHYVVALLNGSEPEFIWTERLGLKSPGIMPYGTGLTRGENIAGFLAPFILLSAFAGSIMLSSDGIVAGTAAAMFAINSIPSCSDIYNSIKVARMPRGTKYANFDNGEGIKSEYALPKDAD</sequence>
<name>A0AAE3IBK1_9EURY</name>
<dbReference type="EMBL" id="JAOPKD010000001">
    <property type="protein sequence ID" value="MCU4725539.1"/>
    <property type="molecule type" value="Genomic_DNA"/>
</dbReference>
<evidence type="ECO:0000313" key="5">
    <source>
        <dbReference type="Proteomes" id="UP001209746"/>
    </source>
</evidence>
<evidence type="ECO:0000256" key="1">
    <source>
        <dbReference type="SAM" id="Phobius"/>
    </source>
</evidence>
<feature type="transmembrane region" description="Helical" evidence="1">
    <location>
        <begin position="67"/>
        <end position="91"/>
    </location>
</feature>
<dbReference type="Proteomes" id="UP001209746">
    <property type="component" value="Unassembled WGS sequence"/>
</dbReference>
<proteinExistence type="predicted"/>
<evidence type="ECO:0000313" key="3">
    <source>
        <dbReference type="EMBL" id="MCU4725539.1"/>
    </source>
</evidence>
<feature type="transmembrane region" description="Helical" evidence="1">
    <location>
        <begin position="159"/>
        <end position="180"/>
    </location>
</feature>
<protein>
    <submittedName>
        <fullName evidence="3">DUF3267 domain-containing protein</fullName>
    </submittedName>
</protein>
<keyword evidence="4" id="KW-1185">Reference proteome</keyword>
<evidence type="ECO:0000313" key="2">
    <source>
        <dbReference type="EMBL" id="MCU4716856.1"/>
    </source>
</evidence>
<dbReference type="Proteomes" id="UP001208186">
    <property type="component" value="Unassembled WGS sequence"/>
</dbReference>